<accession>A0A2I0J5Z4</accession>
<dbReference type="EMBL" id="PGOL01002001">
    <property type="protein sequence ID" value="PKI51642.1"/>
    <property type="molecule type" value="Genomic_DNA"/>
</dbReference>
<proteinExistence type="predicted"/>
<keyword evidence="3" id="KW-1185">Reference proteome</keyword>
<evidence type="ECO:0000313" key="3">
    <source>
        <dbReference type="Proteomes" id="UP000233551"/>
    </source>
</evidence>
<name>A0A2I0J5Z4_PUNGR</name>
<sequence length="174" mass="19165">MEKSKIEKEEKLKIQQLLASTEAEGGGRKKRELEGSASGFWDGCAQSKYKPIPPQSDEASPTPPSTVLNPSTVLLDLDPGSTLRPRPRDPRLEPSLRPQSLRRSDVSSVLDLGSASRPRPSSPRPLSPRPRVSLLYRPCPAALPFSALLCSLFLFPPISKVRVIKVITSTRHDY</sequence>
<evidence type="ECO:0000256" key="1">
    <source>
        <dbReference type="SAM" id="MobiDB-lite"/>
    </source>
</evidence>
<protein>
    <submittedName>
        <fullName evidence="2">Uncharacterized protein</fullName>
    </submittedName>
</protein>
<reference evidence="2 3" key="1">
    <citation type="submission" date="2017-11" db="EMBL/GenBank/DDBJ databases">
        <title>De-novo sequencing of pomegranate (Punica granatum L.) genome.</title>
        <authorList>
            <person name="Akparov Z."/>
            <person name="Amiraslanov A."/>
            <person name="Hajiyeva S."/>
            <person name="Abbasov M."/>
            <person name="Kaur K."/>
            <person name="Hamwieh A."/>
            <person name="Solovyev V."/>
            <person name="Salamov A."/>
            <person name="Braich B."/>
            <person name="Kosarev P."/>
            <person name="Mahmoud A."/>
            <person name="Hajiyev E."/>
            <person name="Babayeva S."/>
            <person name="Izzatullayeva V."/>
            <person name="Mammadov A."/>
            <person name="Mammadov A."/>
            <person name="Sharifova S."/>
            <person name="Ojaghi J."/>
            <person name="Eynullazada K."/>
            <person name="Bayramov B."/>
            <person name="Abdulazimova A."/>
            <person name="Shahmuradov I."/>
        </authorList>
    </citation>
    <scope>NUCLEOTIDE SEQUENCE [LARGE SCALE GENOMIC DNA]</scope>
    <source>
        <strain evidence="3">cv. AG2017</strain>
        <tissue evidence="2">Leaf</tissue>
    </source>
</reference>
<feature type="region of interest" description="Disordered" evidence="1">
    <location>
        <begin position="20"/>
        <end position="130"/>
    </location>
</feature>
<dbReference type="Proteomes" id="UP000233551">
    <property type="component" value="Unassembled WGS sequence"/>
</dbReference>
<dbReference type="AlphaFoldDB" id="A0A2I0J5Z4"/>
<feature type="compositionally biased region" description="Basic and acidic residues" evidence="1">
    <location>
        <begin position="25"/>
        <end position="34"/>
    </location>
</feature>
<evidence type="ECO:0000313" key="2">
    <source>
        <dbReference type="EMBL" id="PKI51642.1"/>
    </source>
</evidence>
<comment type="caution">
    <text evidence="2">The sequence shown here is derived from an EMBL/GenBank/DDBJ whole genome shotgun (WGS) entry which is preliminary data.</text>
</comment>
<gene>
    <name evidence="2" type="ORF">CRG98_027944</name>
</gene>
<organism evidence="2 3">
    <name type="scientific">Punica granatum</name>
    <name type="common">Pomegranate</name>
    <dbReference type="NCBI Taxonomy" id="22663"/>
    <lineage>
        <taxon>Eukaryota</taxon>
        <taxon>Viridiplantae</taxon>
        <taxon>Streptophyta</taxon>
        <taxon>Embryophyta</taxon>
        <taxon>Tracheophyta</taxon>
        <taxon>Spermatophyta</taxon>
        <taxon>Magnoliopsida</taxon>
        <taxon>eudicotyledons</taxon>
        <taxon>Gunneridae</taxon>
        <taxon>Pentapetalae</taxon>
        <taxon>rosids</taxon>
        <taxon>malvids</taxon>
        <taxon>Myrtales</taxon>
        <taxon>Lythraceae</taxon>
        <taxon>Punica</taxon>
    </lineage>
</organism>